<evidence type="ECO:0000256" key="1">
    <source>
        <dbReference type="ARBA" id="ARBA00001933"/>
    </source>
</evidence>
<dbReference type="PANTHER" id="PTHR43807:SF20">
    <property type="entry name" value="FI04487P"/>
    <property type="match status" value="1"/>
</dbReference>
<evidence type="ECO:0000259" key="5">
    <source>
        <dbReference type="Pfam" id="PF00155"/>
    </source>
</evidence>
<evidence type="ECO:0000313" key="6">
    <source>
        <dbReference type="EMBL" id="UOQ56678.1"/>
    </source>
</evidence>
<keyword evidence="3 6" id="KW-0808">Transferase</keyword>
<dbReference type="EMBL" id="CP095045">
    <property type="protein sequence ID" value="UOQ56678.1"/>
    <property type="molecule type" value="Genomic_DNA"/>
</dbReference>
<dbReference type="InterPro" id="IPR015421">
    <property type="entry name" value="PyrdxlP-dep_Trfase_major"/>
</dbReference>
<dbReference type="GO" id="GO:0008483">
    <property type="term" value="F:transaminase activity"/>
    <property type="evidence" value="ECO:0007669"/>
    <property type="project" value="UniProtKB-KW"/>
</dbReference>
<dbReference type="EC" id="2.6.1.-" evidence="6"/>
<name>A0ABY4FJ13_9MICO</name>
<dbReference type="InterPro" id="IPR015424">
    <property type="entry name" value="PyrdxlP-dep_Trfase"/>
</dbReference>
<dbReference type="RefSeq" id="WP_244727085.1">
    <property type="nucleotide sequence ID" value="NZ_CP095045.1"/>
</dbReference>
<evidence type="ECO:0000256" key="4">
    <source>
        <dbReference type="ARBA" id="ARBA00022898"/>
    </source>
</evidence>
<keyword evidence="7" id="KW-1185">Reference proteome</keyword>
<evidence type="ECO:0000313" key="7">
    <source>
        <dbReference type="Proteomes" id="UP000831786"/>
    </source>
</evidence>
<dbReference type="PANTHER" id="PTHR43807">
    <property type="entry name" value="FI04487P"/>
    <property type="match status" value="1"/>
</dbReference>
<reference evidence="6 7" key="1">
    <citation type="submission" date="2022-04" db="EMBL/GenBank/DDBJ databases">
        <title>Leucobacter sp. isolated from rhizosphere of garlic.</title>
        <authorList>
            <person name="Won M."/>
            <person name="Lee C.-M."/>
            <person name="Woen H.-Y."/>
            <person name="Kwon S.-W."/>
        </authorList>
    </citation>
    <scope>NUCLEOTIDE SEQUENCE [LARGE SCALE GENOMIC DNA]</scope>
    <source>
        <strain evidence="6 7">H21R-40</strain>
    </source>
</reference>
<evidence type="ECO:0000256" key="2">
    <source>
        <dbReference type="ARBA" id="ARBA00022576"/>
    </source>
</evidence>
<organism evidence="6 7">
    <name type="scientific">Leucobacter allii</name>
    <dbReference type="NCBI Taxonomy" id="2932247"/>
    <lineage>
        <taxon>Bacteria</taxon>
        <taxon>Bacillati</taxon>
        <taxon>Actinomycetota</taxon>
        <taxon>Actinomycetes</taxon>
        <taxon>Micrococcales</taxon>
        <taxon>Microbacteriaceae</taxon>
        <taxon>Leucobacter</taxon>
    </lineage>
</organism>
<feature type="domain" description="Aminotransferase class I/classII large" evidence="5">
    <location>
        <begin position="40"/>
        <end position="400"/>
    </location>
</feature>
<proteinExistence type="predicted"/>
<dbReference type="InterPro" id="IPR051326">
    <property type="entry name" value="Kynurenine-oxoglutarate_AT"/>
</dbReference>
<dbReference type="Gene3D" id="3.40.640.10">
    <property type="entry name" value="Type I PLP-dependent aspartate aminotransferase-like (Major domain)"/>
    <property type="match status" value="1"/>
</dbReference>
<sequence length="405" mass="41818">MKERWRAVARATGLVSPDGSTRPTIFAEMTALAQASGAANLGQGFPDEDGPAWIREAAIAAIREGANQYPPGRGIAELREAVAAHQRRHYGIELDPATEILITAGATEALTAAVLALAGPGDEVVTLEPFYDSHAAAIALAGATHVTVPLAPDPTGGFRVDLDALDAAVGPRTRAILVNSPHNPTGAVLGAEELARIAAAAQRADAIVVTDEVYEHLVFDDAAHIPIASLPGMAERTLTVSSAGKTFSLTGWKVGWVSGPAGLIEAVLAVKQFLTYSGGAPFQPAIARALSEGDADVAGLRDSLAARRDRLVTGLRAAGFSVVVPHGTYFVCADATPFLTPDTPDGAAFARALPGRAGVACVPLSAFCREGSATARALAPWVRFTFVKDAATLDAAIDRLSALRG</sequence>
<dbReference type="CDD" id="cd00609">
    <property type="entry name" value="AAT_like"/>
    <property type="match status" value="1"/>
</dbReference>
<accession>A0ABY4FJ13</accession>
<dbReference type="Pfam" id="PF00155">
    <property type="entry name" value="Aminotran_1_2"/>
    <property type="match status" value="1"/>
</dbReference>
<dbReference type="SUPFAM" id="SSF53383">
    <property type="entry name" value="PLP-dependent transferases"/>
    <property type="match status" value="1"/>
</dbReference>
<dbReference type="NCBIfam" id="NF005855">
    <property type="entry name" value="PRK07777.1"/>
    <property type="match status" value="1"/>
</dbReference>
<keyword evidence="2 6" id="KW-0032">Aminotransferase</keyword>
<gene>
    <name evidence="6" type="ORF">MUN78_13505</name>
</gene>
<comment type="cofactor">
    <cofactor evidence="1">
        <name>pyridoxal 5'-phosphate</name>
        <dbReference type="ChEBI" id="CHEBI:597326"/>
    </cofactor>
</comment>
<dbReference type="Proteomes" id="UP000831786">
    <property type="component" value="Chromosome"/>
</dbReference>
<protein>
    <submittedName>
        <fullName evidence="6">Pyridoxal phosphate-dependent aminotransferase</fullName>
        <ecNumber evidence="6">2.6.1.-</ecNumber>
    </submittedName>
</protein>
<dbReference type="InterPro" id="IPR015422">
    <property type="entry name" value="PyrdxlP-dep_Trfase_small"/>
</dbReference>
<dbReference type="InterPro" id="IPR004839">
    <property type="entry name" value="Aminotransferase_I/II_large"/>
</dbReference>
<dbReference type="Gene3D" id="3.90.1150.10">
    <property type="entry name" value="Aspartate Aminotransferase, domain 1"/>
    <property type="match status" value="1"/>
</dbReference>
<evidence type="ECO:0000256" key="3">
    <source>
        <dbReference type="ARBA" id="ARBA00022679"/>
    </source>
</evidence>
<keyword evidence="4" id="KW-0663">Pyridoxal phosphate</keyword>